<protein>
    <submittedName>
        <fullName evidence="2">Uncharacterized protein</fullName>
    </submittedName>
</protein>
<dbReference type="Proteomes" id="UP000807469">
    <property type="component" value="Unassembled WGS sequence"/>
</dbReference>
<dbReference type="AlphaFoldDB" id="A0A9P5YLQ2"/>
<dbReference type="EMBL" id="MU155761">
    <property type="protein sequence ID" value="KAF9471101.1"/>
    <property type="molecule type" value="Genomic_DNA"/>
</dbReference>
<comment type="caution">
    <text evidence="2">The sequence shown here is derived from an EMBL/GenBank/DDBJ whole genome shotgun (WGS) entry which is preliminary data.</text>
</comment>
<gene>
    <name evidence="2" type="ORF">BDN70DRAFT_820464</name>
</gene>
<reference evidence="2" key="1">
    <citation type="submission" date="2020-11" db="EMBL/GenBank/DDBJ databases">
        <authorList>
            <consortium name="DOE Joint Genome Institute"/>
            <person name="Ahrendt S."/>
            <person name="Riley R."/>
            <person name="Andreopoulos W."/>
            <person name="Labutti K."/>
            <person name="Pangilinan J."/>
            <person name="Ruiz-Duenas F.J."/>
            <person name="Barrasa J.M."/>
            <person name="Sanchez-Garcia M."/>
            <person name="Camarero S."/>
            <person name="Miyauchi S."/>
            <person name="Serrano A."/>
            <person name="Linde D."/>
            <person name="Babiker R."/>
            <person name="Drula E."/>
            <person name="Ayuso-Fernandez I."/>
            <person name="Pacheco R."/>
            <person name="Padilla G."/>
            <person name="Ferreira P."/>
            <person name="Barriuso J."/>
            <person name="Kellner H."/>
            <person name="Castanera R."/>
            <person name="Alfaro M."/>
            <person name="Ramirez L."/>
            <person name="Pisabarro A.G."/>
            <person name="Kuo A."/>
            <person name="Tritt A."/>
            <person name="Lipzen A."/>
            <person name="He G."/>
            <person name="Yan M."/>
            <person name="Ng V."/>
            <person name="Cullen D."/>
            <person name="Martin F."/>
            <person name="Rosso M.-N."/>
            <person name="Henrissat B."/>
            <person name="Hibbett D."/>
            <person name="Martinez A.T."/>
            <person name="Grigoriev I.V."/>
        </authorList>
    </citation>
    <scope>NUCLEOTIDE SEQUENCE</scope>
    <source>
        <strain evidence="2">CIRM-BRFM 674</strain>
    </source>
</reference>
<evidence type="ECO:0000313" key="2">
    <source>
        <dbReference type="EMBL" id="KAF9471101.1"/>
    </source>
</evidence>
<dbReference type="OrthoDB" id="5397701at2759"/>
<proteinExistence type="predicted"/>
<evidence type="ECO:0000313" key="3">
    <source>
        <dbReference type="Proteomes" id="UP000807469"/>
    </source>
</evidence>
<evidence type="ECO:0000256" key="1">
    <source>
        <dbReference type="SAM" id="MobiDB-lite"/>
    </source>
</evidence>
<organism evidence="2 3">
    <name type="scientific">Pholiota conissans</name>
    <dbReference type="NCBI Taxonomy" id="109636"/>
    <lineage>
        <taxon>Eukaryota</taxon>
        <taxon>Fungi</taxon>
        <taxon>Dikarya</taxon>
        <taxon>Basidiomycota</taxon>
        <taxon>Agaricomycotina</taxon>
        <taxon>Agaricomycetes</taxon>
        <taxon>Agaricomycetidae</taxon>
        <taxon>Agaricales</taxon>
        <taxon>Agaricineae</taxon>
        <taxon>Strophariaceae</taxon>
        <taxon>Pholiota</taxon>
    </lineage>
</organism>
<accession>A0A9P5YLQ2</accession>
<keyword evidence="3" id="KW-1185">Reference proteome</keyword>
<sequence>MPLRCLKSPSRSYMSQTTDIVFPDPHRPDLFYHLVHAPTPLSKTLPAFALSFLDRSPSSVDSPAVIGWLPAQTYETDTPEPPREGRSQPEERSAGLNDFIVNDKFVQLLHDTIKAGLADGVDDIWKDSAMALQSGWMHIHGKHILRNIPALDRIGDPDDIIATVLVEDSKILVDTYQPMPAYRVCTADGVMQLTPGLSSYLQKKLLDLRPSGPTS</sequence>
<dbReference type="PANTHER" id="PTHR37331:SF1">
    <property type="entry name" value="YALI0F11671P"/>
    <property type="match status" value="1"/>
</dbReference>
<name>A0A9P5YLQ2_9AGAR</name>
<dbReference type="PANTHER" id="PTHR37331">
    <property type="entry name" value="YALI0F11671P"/>
    <property type="match status" value="1"/>
</dbReference>
<feature type="compositionally biased region" description="Basic and acidic residues" evidence="1">
    <location>
        <begin position="80"/>
        <end position="92"/>
    </location>
</feature>
<feature type="region of interest" description="Disordered" evidence="1">
    <location>
        <begin position="71"/>
        <end position="92"/>
    </location>
</feature>